<evidence type="ECO:0000256" key="1">
    <source>
        <dbReference type="SAM" id="MobiDB-lite"/>
    </source>
</evidence>
<organism evidence="2 3">
    <name type="scientific">Saguinus oedipus</name>
    <name type="common">Cotton-top tamarin</name>
    <name type="synonym">Oedipomidas oedipus</name>
    <dbReference type="NCBI Taxonomy" id="9490"/>
    <lineage>
        <taxon>Eukaryota</taxon>
        <taxon>Metazoa</taxon>
        <taxon>Chordata</taxon>
        <taxon>Craniata</taxon>
        <taxon>Vertebrata</taxon>
        <taxon>Euteleostomi</taxon>
        <taxon>Mammalia</taxon>
        <taxon>Eutheria</taxon>
        <taxon>Euarchontoglires</taxon>
        <taxon>Primates</taxon>
        <taxon>Haplorrhini</taxon>
        <taxon>Platyrrhini</taxon>
        <taxon>Cebidae</taxon>
        <taxon>Callitrichinae</taxon>
        <taxon>Saguinus</taxon>
    </lineage>
</organism>
<dbReference type="EMBL" id="JASSZA010000018">
    <property type="protein sequence ID" value="KAK2089910.1"/>
    <property type="molecule type" value="Genomic_DNA"/>
</dbReference>
<protein>
    <submittedName>
        <fullName evidence="2">Uncharacterized protein</fullName>
    </submittedName>
</protein>
<feature type="region of interest" description="Disordered" evidence="1">
    <location>
        <begin position="119"/>
        <end position="184"/>
    </location>
</feature>
<name>A0ABQ9TZE8_SAGOE</name>
<evidence type="ECO:0000313" key="3">
    <source>
        <dbReference type="Proteomes" id="UP001266305"/>
    </source>
</evidence>
<dbReference type="Proteomes" id="UP001266305">
    <property type="component" value="Unassembled WGS sequence"/>
</dbReference>
<evidence type="ECO:0000313" key="2">
    <source>
        <dbReference type="EMBL" id="KAK2089910.1"/>
    </source>
</evidence>
<reference evidence="2 3" key="1">
    <citation type="submission" date="2023-05" db="EMBL/GenBank/DDBJ databases">
        <title>B98-5 Cell Line De Novo Hybrid Assembly: An Optical Mapping Approach.</title>
        <authorList>
            <person name="Kananen K."/>
            <person name="Auerbach J.A."/>
            <person name="Kautto E."/>
            <person name="Blachly J.S."/>
        </authorList>
    </citation>
    <scope>NUCLEOTIDE SEQUENCE [LARGE SCALE GENOMIC DNA]</scope>
    <source>
        <strain evidence="2">B95-8</strain>
        <tissue evidence="2">Cell line</tissue>
    </source>
</reference>
<comment type="caution">
    <text evidence="2">The sequence shown here is derived from an EMBL/GenBank/DDBJ whole genome shotgun (WGS) entry which is preliminary data.</text>
</comment>
<proteinExistence type="predicted"/>
<accession>A0ABQ9TZE8</accession>
<gene>
    <name evidence="2" type="ORF">P7K49_032576</name>
</gene>
<sequence>MKQPRHPHVLGPEHFAQAASFCAPGNLSAAVPHNFKCTRDQMWGLYGNSSLTSAQAVLSFPCRTYTFSLAADLNSRKDGETSSRRSGEFLSQTARSLSSIQALQLLLHRHILPAGLERRSRCGSARGPPTSAEVPRGPALVRLLRADREPPPPWESVPPSNSSRRLQSWHQGKEEARTQPCPES</sequence>
<keyword evidence="3" id="KW-1185">Reference proteome</keyword>